<sequence length="98" mass="10765">MDETKLARIRDDIAAARRKPQTQGDLAGLASRLGRTHRKGGKGKHQTWVTSLPGCYPLSIPAGKRRDLKPGTKKSVLDQLEGDVEAWEMMLQEQANGA</sequence>
<comment type="caution">
    <text evidence="1">The sequence shown here is derived from an EMBL/GenBank/DDBJ whole genome shotgun (WGS) entry which is preliminary data.</text>
</comment>
<evidence type="ECO:0000313" key="2">
    <source>
        <dbReference type="Proteomes" id="UP001165383"/>
    </source>
</evidence>
<dbReference type="Proteomes" id="UP001165383">
    <property type="component" value="Unassembled WGS sequence"/>
</dbReference>
<organism evidence="1 2">
    <name type="scientific">Sphingomonas brevis</name>
    <dbReference type="NCBI Taxonomy" id="2908206"/>
    <lineage>
        <taxon>Bacteria</taxon>
        <taxon>Pseudomonadati</taxon>
        <taxon>Pseudomonadota</taxon>
        <taxon>Alphaproteobacteria</taxon>
        <taxon>Sphingomonadales</taxon>
        <taxon>Sphingomonadaceae</taxon>
        <taxon>Sphingomonas</taxon>
    </lineage>
</organism>
<name>A0ABT0S6V5_9SPHN</name>
<protein>
    <submittedName>
        <fullName evidence="1">Uncharacterized protein</fullName>
    </submittedName>
</protein>
<dbReference type="EMBL" id="JAMGBB010000001">
    <property type="protein sequence ID" value="MCL6739880.1"/>
    <property type="molecule type" value="Genomic_DNA"/>
</dbReference>
<gene>
    <name evidence="1" type="ORF">LZ518_01835</name>
</gene>
<dbReference type="RefSeq" id="WP_249914346.1">
    <property type="nucleotide sequence ID" value="NZ_JAMGBB010000001.1"/>
</dbReference>
<reference evidence="1" key="1">
    <citation type="submission" date="2022-05" db="EMBL/GenBank/DDBJ databases">
        <authorList>
            <person name="Jo J.-H."/>
            <person name="Im W.-T."/>
        </authorList>
    </citation>
    <scope>NUCLEOTIDE SEQUENCE</scope>
    <source>
        <strain evidence="1">RB56-2</strain>
    </source>
</reference>
<accession>A0ABT0S6V5</accession>
<proteinExistence type="predicted"/>
<evidence type="ECO:0000313" key="1">
    <source>
        <dbReference type="EMBL" id="MCL6739880.1"/>
    </source>
</evidence>
<keyword evidence="2" id="KW-1185">Reference proteome</keyword>